<keyword evidence="3" id="KW-1185">Reference proteome</keyword>
<feature type="region of interest" description="Disordered" evidence="1">
    <location>
        <begin position="56"/>
        <end position="80"/>
    </location>
</feature>
<accession>A0A8X6YGG4</accession>
<protein>
    <submittedName>
        <fullName evidence="2">Uncharacterized protein</fullName>
    </submittedName>
</protein>
<comment type="caution">
    <text evidence="2">The sequence shown here is derived from an EMBL/GenBank/DDBJ whole genome shotgun (WGS) entry which is preliminary data.</text>
</comment>
<feature type="compositionally biased region" description="Polar residues" evidence="1">
    <location>
        <begin position="68"/>
        <end position="80"/>
    </location>
</feature>
<dbReference type="EMBL" id="BMAV01018043">
    <property type="protein sequence ID" value="GFY70142.1"/>
    <property type="molecule type" value="Genomic_DNA"/>
</dbReference>
<evidence type="ECO:0000313" key="2">
    <source>
        <dbReference type="EMBL" id="GFY70142.1"/>
    </source>
</evidence>
<sequence length="80" mass="9249">MKSLEVPNLGKTFSKKSLFQVPSRKEYTQTRQKFSPSQFHEPFTQISFLCLKSPSRKKALPYPPRNPLKTNNLGARPLQQ</sequence>
<dbReference type="Proteomes" id="UP000886998">
    <property type="component" value="Unassembled WGS sequence"/>
</dbReference>
<dbReference type="AlphaFoldDB" id="A0A8X6YGG4"/>
<proteinExistence type="predicted"/>
<organism evidence="2 3">
    <name type="scientific">Trichonephila inaurata madagascariensis</name>
    <dbReference type="NCBI Taxonomy" id="2747483"/>
    <lineage>
        <taxon>Eukaryota</taxon>
        <taxon>Metazoa</taxon>
        <taxon>Ecdysozoa</taxon>
        <taxon>Arthropoda</taxon>
        <taxon>Chelicerata</taxon>
        <taxon>Arachnida</taxon>
        <taxon>Araneae</taxon>
        <taxon>Araneomorphae</taxon>
        <taxon>Entelegynae</taxon>
        <taxon>Araneoidea</taxon>
        <taxon>Nephilidae</taxon>
        <taxon>Trichonephila</taxon>
        <taxon>Trichonephila inaurata</taxon>
    </lineage>
</organism>
<gene>
    <name evidence="2" type="ORF">TNIN_224631</name>
</gene>
<evidence type="ECO:0000256" key="1">
    <source>
        <dbReference type="SAM" id="MobiDB-lite"/>
    </source>
</evidence>
<reference evidence="2" key="1">
    <citation type="submission" date="2020-08" db="EMBL/GenBank/DDBJ databases">
        <title>Multicomponent nature underlies the extraordinary mechanical properties of spider dragline silk.</title>
        <authorList>
            <person name="Kono N."/>
            <person name="Nakamura H."/>
            <person name="Mori M."/>
            <person name="Yoshida Y."/>
            <person name="Ohtoshi R."/>
            <person name="Malay A.D."/>
            <person name="Moran D.A.P."/>
            <person name="Tomita M."/>
            <person name="Numata K."/>
            <person name="Arakawa K."/>
        </authorList>
    </citation>
    <scope>NUCLEOTIDE SEQUENCE</scope>
</reference>
<name>A0A8X6YGG4_9ARAC</name>
<evidence type="ECO:0000313" key="3">
    <source>
        <dbReference type="Proteomes" id="UP000886998"/>
    </source>
</evidence>